<evidence type="ECO:0000256" key="12">
    <source>
        <dbReference type="ARBA" id="ARBA00031697"/>
    </source>
</evidence>
<dbReference type="InterPro" id="IPR012318">
    <property type="entry name" value="HTH_CRP"/>
</dbReference>
<dbReference type="SMART" id="SM00419">
    <property type="entry name" value="HTH_CRP"/>
    <property type="match status" value="1"/>
</dbReference>
<protein>
    <recommendedName>
        <fullName evidence="3">CRP-like protein Clp</fullName>
    </recommendedName>
    <alternativeName>
        <fullName evidence="12">Catabolite activation-like protein</fullName>
    </alternativeName>
</protein>
<evidence type="ECO:0000256" key="11">
    <source>
        <dbReference type="ARBA" id="ARBA00023163"/>
    </source>
</evidence>
<dbReference type="InterPro" id="IPR018490">
    <property type="entry name" value="cNMP-bd_dom_sf"/>
</dbReference>
<dbReference type="CDD" id="cd00092">
    <property type="entry name" value="HTH_CRP"/>
    <property type="match status" value="1"/>
</dbReference>
<dbReference type="RefSeq" id="WP_097122742.1">
    <property type="nucleotide sequence ID" value="NZ_OCND01000007.1"/>
</dbReference>
<keyword evidence="5" id="KW-0021">Allosteric enzyme</keyword>
<dbReference type="InterPro" id="IPR050397">
    <property type="entry name" value="Env_Response_Regulators"/>
</dbReference>
<dbReference type="GO" id="GO:0003700">
    <property type="term" value="F:DNA-binding transcription factor activity"/>
    <property type="evidence" value="ECO:0007669"/>
    <property type="project" value="TreeGrafter"/>
</dbReference>
<reference evidence="14 15" key="1">
    <citation type="submission" date="2017-09" db="EMBL/GenBank/DDBJ databases">
        <authorList>
            <person name="Ehlers B."/>
            <person name="Leendertz F.H."/>
        </authorList>
    </citation>
    <scope>NUCLEOTIDE SEQUENCE [LARGE SCALE GENOMIC DNA]</scope>
    <source>
        <strain evidence="14 15">CGMCC 1.10978</strain>
    </source>
</reference>
<dbReference type="GO" id="GO:0005829">
    <property type="term" value="C:cytosol"/>
    <property type="evidence" value="ECO:0007669"/>
    <property type="project" value="TreeGrafter"/>
</dbReference>
<evidence type="ECO:0000256" key="7">
    <source>
        <dbReference type="ARBA" id="ARBA00023015"/>
    </source>
</evidence>
<keyword evidence="6" id="KW-0973">c-di-GMP</keyword>
<dbReference type="GO" id="GO:0003824">
    <property type="term" value="F:catalytic activity"/>
    <property type="evidence" value="ECO:0007669"/>
    <property type="project" value="UniProtKB-KW"/>
</dbReference>
<keyword evidence="10" id="KW-0010">Activator</keyword>
<evidence type="ECO:0000256" key="1">
    <source>
        <dbReference type="ARBA" id="ARBA00004496"/>
    </source>
</evidence>
<dbReference type="GO" id="GO:0003677">
    <property type="term" value="F:DNA binding"/>
    <property type="evidence" value="ECO:0007669"/>
    <property type="project" value="UniProtKB-KW"/>
</dbReference>
<dbReference type="Gene3D" id="1.10.10.10">
    <property type="entry name" value="Winged helix-like DNA-binding domain superfamily/Winged helix DNA-binding domain"/>
    <property type="match status" value="1"/>
</dbReference>
<evidence type="ECO:0000256" key="6">
    <source>
        <dbReference type="ARBA" id="ARBA00022636"/>
    </source>
</evidence>
<dbReference type="PROSITE" id="PS51063">
    <property type="entry name" value="HTH_CRP_2"/>
    <property type="match status" value="1"/>
</dbReference>
<dbReference type="Pfam" id="PF13545">
    <property type="entry name" value="HTH_Crp_2"/>
    <property type="match status" value="1"/>
</dbReference>
<dbReference type="AlphaFoldDB" id="A0A286DA61"/>
<evidence type="ECO:0000313" key="14">
    <source>
        <dbReference type="EMBL" id="SOD55528.1"/>
    </source>
</evidence>
<dbReference type="CDD" id="cd00038">
    <property type="entry name" value="CAP_ED"/>
    <property type="match status" value="1"/>
</dbReference>
<proteinExistence type="predicted"/>
<dbReference type="InterPro" id="IPR000595">
    <property type="entry name" value="cNMP-bd_dom"/>
</dbReference>
<comment type="subunit">
    <text evidence="2">Homodimer.</text>
</comment>
<dbReference type="Proteomes" id="UP000219374">
    <property type="component" value="Unassembled WGS sequence"/>
</dbReference>
<dbReference type="EMBL" id="OCND01000007">
    <property type="protein sequence ID" value="SOD55528.1"/>
    <property type="molecule type" value="Genomic_DNA"/>
</dbReference>
<name>A0A286DA61_9GAMM</name>
<sequence length="236" mass="26294">MLDSTLVRAKPALSPLAWSGNAHHAGCPSLEALLRDLPLQRRHLRARQHVFRAGQPRQFLYLIHAGFFKTSLISEDGREKITGFRMRGDLLGVDAIDLPRHACDAIALDVGEVWEIPVAEVQDGLPGFQERLTAVLANEIRRDWSWMLALGTLTAEQRVVTFLLDLSAQLERLGFSASRLLLRMSRADLGNFLSLQLETVTRVLSRLQANGLIDVVRREIRIADRAGLHALLAGVN</sequence>
<evidence type="ECO:0000256" key="10">
    <source>
        <dbReference type="ARBA" id="ARBA00023159"/>
    </source>
</evidence>
<keyword evidence="4" id="KW-0678">Repressor</keyword>
<evidence type="ECO:0000313" key="15">
    <source>
        <dbReference type="Proteomes" id="UP000219374"/>
    </source>
</evidence>
<keyword evidence="11" id="KW-0804">Transcription</keyword>
<evidence type="ECO:0000256" key="4">
    <source>
        <dbReference type="ARBA" id="ARBA00022491"/>
    </source>
</evidence>
<gene>
    <name evidence="14" type="ORF">SAMN06296416_107170</name>
</gene>
<keyword evidence="9" id="KW-0238">DNA-binding</keyword>
<dbReference type="SUPFAM" id="SSF51206">
    <property type="entry name" value="cAMP-binding domain-like"/>
    <property type="match status" value="1"/>
</dbReference>
<dbReference type="PANTHER" id="PTHR24567:SF75">
    <property type="entry name" value="FUMARATE AND NITRATE REDUCTION REGULATORY PROTEIN"/>
    <property type="match status" value="1"/>
</dbReference>
<dbReference type="SUPFAM" id="SSF46785">
    <property type="entry name" value="Winged helix' DNA-binding domain"/>
    <property type="match status" value="1"/>
</dbReference>
<evidence type="ECO:0000256" key="5">
    <source>
        <dbReference type="ARBA" id="ARBA00022533"/>
    </source>
</evidence>
<dbReference type="PRINTS" id="PR00034">
    <property type="entry name" value="HTHCRP"/>
</dbReference>
<evidence type="ECO:0000256" key="9">
    <source>
        <dbReference type="ARBA" id="ARBA00023125"/>
    </source>
</evidence>
<keyword evidence="7" id="KW-0805">Transcription regulation</keyword>
<dbReference type="InterPro" id="IPR036390">
    <property type="entry name" value="WH_DNA-bd_sf"/>
</dbReference>
<comment type="subcellular location">
    <subcellularLocation>
        <location evidence="1">Cytoplasm</location>
    </subcellularLocation>
</comment>
<evidence type="ECO:0000256" key="2">
    <source>
        <dbReference type="ARBA" id="ARBA00011738"/>
    </source>
</evidence>
<dbReference type="SMART" id="SM00100">
    <property type="entry name" value="cNMP"/>
    <property type="match status" value="1"/>
</dbReference>
<dbReference type="Pfam" id="PF00027">
    <property type="entry name" value="cNMP_binding"/>
    <property type="match status" value="1"/>
</dbReference>
<feature type="domain" description="HTH crp-type" evidence="13">
    <location>
        <begin position="153"/>
        <end position="226"/>
    </location>
</feature>
<dbReference type="Gene3D" id="2.60.120.10">
    <property type="entry name" value="Jelly Rolls"/>
    <property type="match status" value="1"/>
</dbReference>
<dbReference type="FunFam" id="1.10.10.10:FF:000028">
    <property type="entry name" value="Fumarate/nitrate reduction transcriptional regulator Fnr"/>
    <property type="match status" value="1"/>
</dbReference>
<dbReference type="InterPro" id="IPR014710">
    <property type="entry name" value="RmlC-like_jellyroll"/>
</dbReference>
<organism evidence="14 15">
    <name type="scientific">Pseudoxanthomonas wuyuanensis</name>
    <dbReference type="NCBI Taxonomy" id="1073196"/>
    <lineage>
        <taxon>Bacteria</taxon>
        <taxon>Pseudomonadati</taxon>
        <taxon>Pseudomonadota</taxon>
        <taxon>Gammaproteobacteria</taxon>
        <taxon>Lysobacterales</taxon>
        <taxon>Lysobacteraceae</taxon>
        <taxon>Pseudoxanthomonas</taxon>
    </lineage>
</organism>
<accession>A0A286DA61</accession>
<dbReference type="InterPro" id="IPR036388">
    <property type="entry name" value="WH-like_DNA-bd_sf"/>
</dbReference>
<keyword evidence="15" id="KW-1185">Reference proteome</keyword>
<evidence type="ECO:0000256" key="8">
    <source>
        <dbReference type="ARBA" id="ARBA00023026"/>
    </source>
</evidence>
<dbReference type="OrthoDB" id="7643467at2"/>
<evidence type="ECO:0000256" key="3">
    <source>
        <dbReference type="ARBA" id="ARBA00020769"/>
    </source>
</evidence>
<evidence type="ECO:0000259" key="13">
    <source>
        <dbReference type="PROSITE" id="PS51063"/>
    </source>
</evidence>
<keyword evidence="8" id="KW-0843">Virulence</keyword>
<dbReference type="PANTHER" id="PTHR24567">
    <property type="entry name" value="CRP FAMILY TRANSCRIPTIONAL REGULATORY PROTEIN"/>
    <property type="match status" value="1"/>
</dbReference>